<dbReference type="GO" id="GO:0000976">
    <property type="term" value="F:transcription cis-regulatory region binding"/>
    <property type="evidence" value="ECO:0007669"/>
    <property type="project" value="TreeGrafter"/>
</dbReference>
<dbReference type="Gene3D" id="1.10.10.60">
    <property type="entry name" value="Homeodomain-like"/>
    <property type="match status" value="1"/>
</dbReference>
<dbReference type="PANTHER" id="PTHR30055">
    <property type="entry name" value="HTH-TYPE TRANSCRIPTIONAL REGULATOR RUTR"/>
    <property type="match status" value="1"/>
</dbReference>
<keyword evidence="4" id="KW-0804">Transcription</keyword>
<evidence type="ECO:0000256" key="5">
    <source>
        <dbReference type="PROSITE-ProRule" id="PRU00335"/>
    </source>
</evidence>
<dbReference type="SUPFAM" id="SSF48498">
    <property type="entry name" value="Tetracyclin repressor-like, C-terminal domain"/>
    <property type="match status" value="1"/>
</dbReference>
<dbReference type="EMBL" id="JABBGH010000002">
    <property type="protein sequence ID" value="NML65638.1"/>
    <property type="molecule type" value="Genomic_DNA"/>
</dbReference>
<evidence type="ECO:0000256" key="3">
    <source>
        <dbReference type="ARBA" id="ARBA00023125"/>
    </source>
</evidence>
<name>A0A7Y0FMA0_9BACT</name>
<keyword evidence="2" id="KW-0805">Transcription regulation</keyword>
<sequence>MELKDRILQHASALFMRNGIKSVSMDDIATDLAMSKKTLYKAFANKDELVTATMNSHMSRVQGECVRVQAPAANAVEQMLDLAAWADEQFAHVHPSIFYDLRKYHPTAWEAFQHHKNTFILNQITENLQRGVAEGLFRADLDVEVLARLNLAQIDLTFNPEVYPPAQFAPLRVNRVLDDHFLRGVVTMAGYELIERYHQPLATKT</sequence>
<feature type="DNA-binding region" description="H-T-H motif" evidence="5">
    <location>
        <begin position="24"/>
        <end position="43"/>
    </location>
</feature>
<accession>A0A7Y0FMA0</accession>
<dbReference type="GO" id="GO:0003700">
    <property type="term" value="F:DNA-binding transcription factor activity"/>
    <property type="evidence" value="ECO:0007669"/>
    <property type="project" value="TreeGrafter"/>
</dbReference>
<comment type="caution">
    <text evidence="7">The sequence shown here is derived from an EMBL/GenBank/DDBJ whole genome shotgun (WGS) entry which is preliminary data.</text>
</comment>
<dbReference type="PRINTS" id="PR00455">
    <property type="entry name" value="HTHTETR"/>
</dbReference>
<evidence type="ECO:0000313" key="8">
    <source>
        <dbReference type="Proteomes" id="UP000559626"/>
    </source>
</evidence>
<protein>
    <submittedName>
        <fullName evidence="7">TetR/AcrR family transcriptional regulator</fullName>
    </submittedName>
</protein>
<dbReference type="PANTHER" id="PTHR30055:SF175">
    <property type="entry name" value="HTH-TYPE TRANSCRIPTIONAL REPRESSOR KSTR2"/>
    <property type="match status" value="1"/>
</dbReference>
<dbReference type="AlphaFoldDB" id="A0A7Y0FMA0"/>
<dbReference type="PROSITE" id="PS50977">
    <property type="entry name" value="HTH_TETR_2"/>
    <property type="match status" value="1"/>
</dbReference>
<evidence type="ECO:0000256" key="1">
    <source>
        <dbReference type="ARBA" id="ARBA00022491"/>
    </source>
</evidence>
<keyword evidence="1" id="KW-0678">Repressor</keyword>
<dbReference type="SUPFAM" id="SSF46689">
    <property type="entry name" value="Homeodomain-like"/>
    <property type="match status" value="1"/>
</dbReference>
<dbReference type="Proteomes" id="UP000559626">
    <property type="component" value="Unassembled WGS sequence"/>
</dbReference>
<dbReference type="InterPro" id="IPR001647">
    <property type="entry name" value="HTH_TetR"/>
</dbReference>
<keyword evidence="3 5" id="KW-0238">DNA-binding</keyword>
<evidence type="ECO:0000256" key="2">
    <source>
        <dbReference type="ARBA" id="ARBA00023015"/>
    </source>
</evidence>
<reference evidence="7 8" key="1">
    <citation type="submission" date="2020-04" db="EMBL/GenBank/DDBJ databases">
        <title>Hymenobacter polaris sp. nov., isolated from Arctic soil.</title>
        <authorList>
            <person name="Dahal R.H."/>
        </authorList>
    </citation>
    <scope>NUCLEOTIDE SEQUENCE [LARGE SCALE GENOMIC DNA]</scope>
    <source>
        <strain evidence="7 8">RP-2-7</strain>
    </source>
</reference>
<evidence type="ECO:0000313" key="7">
    <source>
        <dbReference type="EMBL" id="NML65638.1"/>
    </source>
</evidence>
<evidence type="ECO:0000256" key="4">
    <source>
        <dbReference type="ARBA" id="ARBA00023163"/>
    </source>
</evidence>
<organism evidence="7 8">
    <name type="scientific">Hymenobacter polaris</name>
    <dbReference type="NCBI Taxonomy" id="2682546"/>
    <lineage>
        <taxon>Bacteria</taxon>
        <taxon>Pseudomonadati</taxon>
        <taxon>Bacteroidota</taxon>
        <taxon>Cytophagia</taxon>
        <taxon>Cytophagales</taxon>
        <taxon>Hymenobacteraceae</taxon>
        <taxon>Hymenobacter</taxon>
    </lineage>
</organism>
<dbReference type="InterPro" id="IPR036271">
    <property type="entry name" value="Tet_transcr_reg_TetR-rel_C_sf"/>
</dbReference>
<gene>
    <name evidence="7" type="ORF">HHL22_10515</name>
</gene>
<dbReference type="InterPro" id="IPR009057">
    <property type="entry name" value="Homeodomain-like_sf"/>
</dbReference>
<dbReference type="Pfam" id="PF00440">
    <property type="entry name" value="TetR_N"/>
    <property type="match status" value="1"/>
</dbReference>
<dbReference type="RefSeq" id="WP_169531095.1">
    <property type="nucleotide sequence ID" value="NZ_JABBGH010000002.1"/>
</dbReference>
<evidence type="ECO:0000259" key="6">
    <source>
        <dbReference type="PROSITE" id="PS50977"/>
    </source>
</evidence>
<dbReference type="Gene3D" id="1.10.357.10">
    <property type="entry name" value="Tetracycline Repressor, domain 2"/>
    <property type="match status" value="1"/>
</dbReference>
<proteinExistence type="predicted"/>
<keyword evidence="8" id="KW-1185">Reference proteome</keyword>
<feature type="domain" description="HTH tetR-type" evidence="6">
    <location>
        <begin position="1"/>
        <end position="61"/>
    </location>
</feature>
<dbReference type="InterPro" id="IPR050109">
    <property type="entry name" value="HTH-type_TetR-like_transc_reg"/>
</dbReference>